<dbReference type="InterPro" id="IPR007358">
    <property type="entry name" value="Nucleoid_associated_NdpA"/>
</dbReference>
<dbReference type="EMBL" id="JADKNH010000014">
    <property type="protein sequence ID" value="MBF4695305.1"/>
    <property type="molecule type" value="Genomic_DNA"/>
</dbReference>
<accession>A0ABR9ZXW8</accession>
<proteinExistence type="predicted"/>
<gene>
    <name evidence="1" type="ORF">ISU02_19605</name>
</gene>
<dbReference type="Pfam" id="PF04245">
    <property type="entry name" value="NA37"/>
    <property type="match status" value="1"/>
</dbReference>
<comment type="caution">
    <text evidence="1">The sequence shown here is derived from an EMBL/GenBank/DDBJ whole genome shotgun (WGS) entry which is preliminary data.</text>
</comment>
<keyword evidence="2" id="KW-1185">Reference proteome</keyword>
<evidence type="ECO:0000313" key="1">
    <source>
        <dbReference type="EMBL" id="MBF4695305.1"/>
    </source>
</evidence>
<dbReference type="Proteomes" id="UP000614200">
    <property type="component" value="Unassembled WGS sequence"/>
</dbReference>
<organism evidence="1 2">
    <name type="scientific">Fusibacter ferrireducens</name>
    <dbReference type="NCBI Taxonomy" id="2785058"/>
    <lineage>
        <taxon>Bacteria</taxon>
        <taxon>Bacillati</taxon>
        <taxon>Bacillota</taxon>
        <taxon>Clostridia</taxon>
        <taxon>Eubacteriales</taxon>
        <taxon>Eubacteriales Family XII. Incertae Sedis</taxon>
        <taxon>Fusibacter</taxon>
    </lineage>
</organism>
<evidence type="ECO:0000313" key="2">
    <source>
        <dbReference type="Proteomes" id="UP000614200"/>
    </source>
</evidence>
<name>A0ABR9ZXW8_9FIRM</name>
<protein>
    <submittedName>
        <fullName evidence="1">Nucleoid-associated protein</fullName>
    </submittedName>
</protein>
<sequence length="329" mass="38010">MTKVIQVKEIYLHILDGINETKILSENEMGIEGDIQDYIEKHVTVFFEQLDIFRGKVDEASLVKKMLESSGDFKSFSLEIADLFFEVMKRSEEIKPCDLMCLYFDYEGEEYVGILKLNLRTSYIHFVETQDQKITNKIVRQQATLPYKSQKVEEGFLIALERDEVYIKDKQVLLDGNKARYIQEDILKLSMSATAKKTIDAVTKAAEKVVQKYHDQDYVKTAKIKEFINGQLDEKNGIDLESIVYQCFETQPEREAYRQELDSKGIDPSHVEINDSQKKKIKRTQKIKTASGVEITLPYEYVARSENMQIENNPDGSISIKLNNLGELL</sequence>
<reference evidence="1 2" key="1">
    <citation type="submission" date="2020-11" db="EMBL/GenBank/DDBJ databases">
        <title>Fusibacter basophilias sp. nov.</title>
        <authorList>
            <person name="Qiu D."/>
        </authorList>
    </citation>
    <scope>NUCLEOTIDE SEQUENCE [LARGE SCALE GENOMIC DNA]</scope>
    <source>
        <strain evidence="1 2">Q10-2</strain>
    </source>
</reference>